<feature type="non-terminal residue" evidence="2">
    <location>
        <position position="370"/>
    </location>
</feature>
<proteinExistence type="predicted"/>
<dbReference type="Gene3D" id="2.170.260.10">
    <property type="entry name" value="paz domain"/>
    <property type="match status" value="1"/>
</dbReference>
<dbReference type="InterPro" id="IPR032472">
    <property type="entry name" value="ArgoL2"/>
</dbReference>
<name>A0A9N9IFQ7_9GLOM</name>
<evidence type="ECO:0000259" key="1">
    <source>
        <dbReference type="PROSITE" id="PS50821"/>
    </source>
</evidence>
<comment type="caution">
    <text evidence="2">The sequence shown here is derived from an EMBL/GenBank/DDBJ whole genome shotgun (WGS) entry which is preliminary data.</text>
</comment>
<dbReference type="InterPro" id="IPR014811">
    <property type="entry name" value="ArgoL1"/>
</dbReference>
<keyword evidence="3" id="KW-1185">Reference proteome</keyword>
<dbReference type="PROSITE" id="PS50821">
    <property type="entry name" value="PAZ"/>
    <property type="match status" value="1"/>
</dbReference>
<evidence type="ECO:0000313" key="2">
    <source>
        <dbReference type="EMBL" id="CAG8734231.1"/>
    </source>
</evidence>
<dbReference type="Pfam" id="PF02170">
    <property type="entry name" value="PAZ"/>
    <property type="match status" value="1"/>
</dbReference>
<protein>
    <submittedName>
        <fullName evidence="2">1557_t:CDS:1</fullName>
    </submittedName>
</protein>
<dbReference type="Pfam" id="PF16486">
    <property type="entry name" value="ArgoN"/>
    <property type="match status" value="1"/>
</dbReference>
<dbReference type="PANTHER" id="PTHR22891">
    <property type="entry name" value="EUKARYOTIC TRANSLATION INITIATION FACTOR 2C"/>
    <property type="match status" value="1"/>
</dbReference>
<sequence>RPIFDGNSSIFSPMPLQIEEDGSIFNVKLDTNPEVNARVKTFKIIIRKNENGEISMKPLKQYMDGQIGLTQQVANAMTALNTILNSETRDKFPNVKCGIFPDQERAYRLHGGIQLRFGFSQSIHMGTDNLYVNVDICFSTFFPSGPLLEVIGALFGRSRDDLHRGFNKQQKGILETLLRGIQFRTTHREGSRRKFKIEKLSNQAAQDIKFMDKNGRELSVADHFLDQYKRHLEFKNLFCVIVKKTIHFPLEVCEVLPGQVFKKDLTDVGKADMIKITATKPLDRFKKIEDGIDKYLQFNNNNDLQAVGIQISREMAVVEGRSLASPKLAYPKSEVEPMNGRWSIRNLKFPRCQSLSNWIIIVLAEISENK</sequence>
<reference evidence="2" key="1">
    <citation type="submission" date="2021-06" db="EMBL/GenBank/DDBJ databases">
        <authorList>
            <person name="Kallberg Y."/>
            <person name="Tangrot J."/>
            <person name="Rosling A."/>
        </authorList>
    </citation>
    <scope>NUCLEOTIDE SEQUENCE</scope>
    <source>
        <strain evidence="2">FL130A</strain>
    </source>
</reference>
<dbReference type="SMART" id="SM00949">
    <property type="entry name" value="PAZ"/>
    <property type="match status" value="1"/>
</dbReference>
<dbReference type="AlphaFoldDB" id="A0A9N9IFQ7"/>
<dbReference type="GO" id="GO:0003723">
    <property type="term" value="F:RNA binding"/>
    <property type="evidence" value="ECO:0007669"/>
    <property type="project" value="InterPro"/>
</dbReference>
<dbReference type="InterPro" id="IPR036085">
    <property type="entry name" value="PAZ_dom_sf"/>
</dbReference>
<dbReference type="Pfam" id="PF08699">
    <property type="entry name" value="ArgoL1"/>
    <property type="match status" value="1"/>
</dbReference>
<feature type="non-terminal residue" evidence="2">
    <location>
        <position position="1"/>
    </location>
</feature>
<gene>
    <name evidence="2" type="ORF">ALEPTO_LOCUS12731</name>
</gene>
<dbReference type="OrthoDB" id="10252740at2759"/>
<dbReference type="Pfam" id="PF16488">
    <property type="entry name" value="ArgoL2"/>
    <property type="match status" value="1"/>
</dbReference>
<organism evidence="2 3">
    <name type="scientific">Ambispora leptoticha</name>
    <dbReference type="NCBI Taxonomy" id="144679"/>
    <lineage>
        <taxon>Eukaryota</taxon>
        <taxon>Fungi</taxon>
        <taxon>Fungi incertae sedis</taxon>
        <taxon>Mucoromycota</taxon>
        <taxon>Glomeromycotina</taxon>
        <taxon>Glomeromycetes</taxon>
        <taxon>Archaeosporales</taxon>
        <taxon>Ambisporaceae</taxon>
        <taxon>Ambispora</taxon>
    </lineage>
</organism>
<dbReference type="SUPFAM" id="SSF101690">
    <property type="entry name" value="PAZ domain"/>
    <property type="match status" value="1"/>
</dbReference>
<dbReference type="SMART" id="SM01163">
    <property type="entry name" value="DUF1785"/>
    <property type="match status" value="1"/>
</dbReference>
<dbReference type="CDD" id="cd02846">
    <property type="entry name" value="PAZ_argonaute_like"/>
    <property type="match status" value="1"/>
</dbReference>
<dbReference type="Proteomes" id="UP000789508">
    <property type="component" value="Unassembled WGS sequence"/>
</dbReference>
<accession>A0A9N9IFQ7</accession>
<feature type="domain" description="PAZ" evidence="1">
    <location>
        <begin position="146"/>
        <end position="257"/>
    </location>
</feature>
<dbReference type="InterPro" id="IPR032474">
    <property type="entry name" value="Argonaute_N"/>
</dbReference>
<dbReference type="InterPro" id="IPR003100">
    <property type="entry name" value="PAZ_dom"/>
</dbReference>
<evidence type="ECO:0000313" key="3">
    <source>
        <dbReference type="Proteomes" id="UP000789508"/>
    </source>
</evidence>
<dbReference type="EMBL" id="CAJVPS010031964">
    <property type="protein sequence ID" value="CAG8734231.1"/>
    <property type="molecule type" value="Genomic_DNA"/>
</dbReference>